<dbReference type="InterPro" id="IPR016160">
    <property type="entry name" value="Ald_DH_CS_CYS"/>
</dbReference>
<organism evidence="6 7">
    <name type="scientific">Stentor coeruleus</name>
    <dbReference type="NCBI Taxonomy" id="5963"/>
    <lineage>
        <taxon>Eukaryota</taxon>
        <taxon>Sar</taxon>
        <taxon>Alveolata</taxon>
        <taxon>Ciliophora</taxon>
        <taxon>Postciliodesmatophora</taxon>
        <taxon>Heterotrichea</taxon>
        <taxon>Heterotrichida</taxon>
        <taxon>Stentoridae</taxon>
        <taxon>Stentor</taxon>
    </lineage>
</organism>
<comment type="caution">
    <text evidence="6">The sequence shown here is derived from an EMBL/GenBank/DDBJ whole genome shotgun (WGS) entry which is preliminary data.</text>
</comment>
<dbReference type="PANTHER" id="PTHR11699">
    <property type="entry name" value="ALDEHYDE DEHYDROGENASE-RELATED"/>
    <property type="match status" value="1"/>
</dbReference>
<evidence type="ECO:0000313" key="6">
    <source>
        <dbReference type="EMBL" id="OMJ85753.1"/>
    </source>
</evidence>
<evidence type="ECO:0000256" key="2">
    <source>
        <dbReference type="ARBA" id="ARBA00023002"/>
    </source>
</evidence>
<dbReference type="FunFam" id="3.40.605.10:FF:000050">
    <property type="entry name" value="Aldehyde dehydrogenase, mitochondrial"/>
    <property type="match status" value="1"/>
</dbReference>
<feature type="domain" description="Aldehyde dehydrogenase" evidence="5">
    <location>
        <begin position="21"/>
        <end position="481"/>
    </location>
</feature>
<dbReference type="GO" id="GO:0016620">
    <property type="term" value="F:oxidoreductase activity, acting on the aldehyde or oxo group of donors, NAD or NADP as acceptor"/>
    <property type="evidence" value="ECO:0007669"/>
    <property type="project" value="InterPro"/>
</dbReference>
<keyword evidence="7" id="KW-1185">Reference proteome</keyword>
<dbReference type="EMBL" id="MPUH01000227">
    <property type="protein sequence ID" value="OMJ85753.1"/>
    <property type="molecule type" value="Genomic_DNA"/>
</dbReference>
<name>A0A1R2C9S8_9CILI</name>
<dbReference type="FunFam" id="3.40.605.10:FF:000026">
    <property type="entry name" value="Aldehyde dehydrogenase, putative"/>
    <property type="match status" value="1"/>
</dbReference>
<feature type="active site" evidence="3">
    <location>
        <position position="258"/>
    </location>
</feature>
<dbReference type="InterPro" id="IPR029510">
    <property type="entry name" value="Ald_DH_CS_GLU"/>
</dbReference>
<comment type="similarity">
    <text evidence="1 4">Belongs to the aldehyde dehydrogenase family.</text>
</comment>
<evidence type="ECO:0000256" key="4">
    <source>
        <dbReference type="RuleBase" id="RU003345"/>
    </source>
</evidence>
<sequence>MLFRRAFSSTFQTKLFINNQWVNSSTGKVFPTINPATEQIITEVQYGSPKDIDKAVDAAKEAFEGPWRRFTAVQRANLLYKLADLIDKNKDQLINTECLDNGKPVSELTHVDLPMTSKLFRYYASFADKVFGKTIPMNGPFFTYTRLEPKGVAGQIIPWNFPLVMLAFKLAPALAAGCTCVLKPAEQTPLTALMIGELIIEAGFPAGVVNIVPGFGDTGAALTVHEKVDKIAFTGSTEVGLEIVRNSGINGLRRVTLELGGKSPNIILDDADLDCAIAQSHMGLFFNQGQCCNAGSRLFVQEKIYDKFIKLASDCASGRIIGDPLNPNTQHGPQIDETQMNRILKYVDSGKKEGAKLLTGGNRWGNKGYYVEPTVFADVTDDMTIAKEEIFGPVMSILKFKTIDEVIERANNTKYGLAAGVVTNDIEKAVKIAHSLRAGQVYVNCYGAVSEGAPFGGYKQSGTGRELGEDGIMNYLESKTVVVKTSSDTLP</sequence>
<dbReference type="SUPFAM" id="SSF53720">
    <property type="entry name" value="ALDH-like"/>
    <property type="match status" value="1"/>
</dbReference>
<dbReference type="Proteomes" id="UP000187209">
    <property type="component" value="Unassembled WGS sequence"/>
</dbReference>
<gene>
    <name evidence="6" type="ORF">SteCoe_12882</name>
</gene>
<protein>
    <recommendedName>
        <fullName evidence="5">Aldehyde dehydrogenase domain-containing protein</fullName>
    </recommendedName>
</protein>
<dbReference type="AlphaFoldDB" id="A0A1R2C9S8"/>
<evidence type="ECO:0000259" key="5">
    <source>
        <dbReference type="Pfam" id="PF00171"/>
    </source>
</evidence>
<proteinExistence type="inferred from homology"/>
<dbReference type="InterPro" id="IPR015590">
    <property type="entry name" value="Aldehyde_DH_dom"/>
</dbReference>
<dbReference type="Pfam" id="PF00171">
    <property type="entry name" value="Aldedh"/>
    <property type="match status" value="1"/>
</dbReference>
<evidence type="ECO:0000256" key="3">
    <source>
        <dbReference type="PROSITE-ProRule" id="PRU10007"/>
    </source>
</evidence>
<keyword evidence="2 4" id="KW-0560">Oxidoreductase</keyword>
<evidence type="ECO:0000256" key="1">
    <source>
        <dbReference type="ARBA" id="ARBA00009986"/>
    </source>
</evidence>
<dbReference type="Gene3D" id="3.40.605.10">
    <property type="entry name" value="Aldehyde Dehydrogenase, Chain A, domain 1"/>
    <property type="match status" value="1"/>
</dbReference>
<dbReference type="Gene3D" id="3.40.309.10">
    <property type="entry name" value="Aldehyde Dehydrogenase, Chain A, domain 2"/>
    <property type="match status" value="1"/>
</dbReference>
<dbReference type="OrthoDB" id="423271at2759"/>
<dbReference type="PROSITE" id="PS00070">
    <property type="entry name" value="ALDEHYDE_DEHYDR_CYS"/>
    <property type="match status" value="1"/>
</dbReference>
<dbReference type="InterPro" id="IPR016163">
    <property type="entry name" value="Ald_DH_C"/>
</dbReference>
<accession>A0A1R2C9S8</accession>
<dbReference type="FunFam" id="3.40.309.10:FF:000001">
    <property type="entry name" value="Mitochondrial aldehyde dehydrogenase 2"/>
    <property type="match status" value="1"/>
</dbReference>
<evidence type="ECO:0000313" key="7">
    <source>
        <dbReference type="Proteomes" id="UP000187209"/>
    </source>
</evidence>
<dbReference type="InterPro" id="IPR016161">
    <property type="entry name" value="Ald_DH/histidinol_DH"/>
</dbReference>
<dbReference type="PROSITE" id="PS00687">
    <property type="entry name" value="ALDEHYDE_DEHYDR_GLU"/>
    <property type="match status" value="1"/>
</dbReference>
<dbReference type="InterPro" id="IPR016162">
    <property type="entry name" value="Ald_DH_N"/>
</dbReference>
<reference evidence="6 7" key="1">
    <citation type="submission" date="2016-11" db="EMBL/GenBank/DDBJ databases">
        <title>The macronuclear genome of Stentor coeruleus: a giant cell with tiny introns.</title>
        <authorList>
            <person name="Slabodnick M."/>
            <person name="Ruby J.G."/>
            <person name="Reiff S.B."/>
            <person name="Swart E.C."/>
            <person name="Gosai S."/>
            <person name="Prabakaran S."/>
            <person name="Witkowska E."/>
            <person name="Larue G.E."/>
            <person name="Fisher S."/>
            <person name="Freeman R.M."/>
            <person name="Gunawardena J."/>
            <person name="Chu W."/>
            <person name="Stover N.A."/>
            <person name="Gregory B.D."/>
            <person name="Nowacki M."/>
            <person name="Derisi J."/>
            <person name="Roy S.W."/>
            <person name="Marshall W.F."/>
            <person name="Sood P."/>
        </authorList>
    </citation>
    <scope>NUCLEOTIDE SEQUENCE [LARGE SCALE GENOMIC DNA]</scope>
    <source>
        <strain evidence="6">WM001</strain>
    </source>
</reference>